<proteinExistence type="inferred from homology"/>
<dbReference type="GO" id="GO:0006749">
    <property type="term" value="P:glutathione metabolic process"/>
    <property type="evidence" value="ECO:0007669"/>
    <property type="project" value="TreeGrafter"/>
</dbReference>
<organism evidence="8 9">
    <name type="scientific">Heligmosomoides polygyrus</name>
    <name type="common">Parasitic roundworm</name>
    <dbReference type="NCBI Taxonomy" id="6339"/>
    <lineage>
        <taxon>Eukaryota</taxon>
        <taxon>Metazoa</taxon>
        <taxon>Ecdysozoa</taxon>
        <taxon>Nematoda</taxon>
        <taxon>Chromadorea</taxon>
        <taxon>Rhabditida</taxon>
        <taxon>Rhabditina</taxon>
        <taxon>Rhabditomorpha</taxon>
        <taxon>Strongyloidea</taxon>
        <taxon>Heligmosomidae</taxon>
        <taxon>Heligmosomoides</taxon>
    </lineage>
</organism>
<dbReference type="Gene3D" id="3.40.30.10">
    <property type="entry name" value="Glutaredoxin"/>
    <property type="match status" value="1"/>
</dbReference>
<protein>
    <recommendedName>
        <fullName evidence="1">glutathione transferase</fullName>
        <ecNumber evidence="1">2.5.1.18</ecNumber>
    </recommendedName>
    <alternativeName>
        <fullName evidence="5">GST class-sigma</fullName>
    </alternativeName>
</protein>
<dbReference type="Proteomes" id="UP000050761">
    <property type="component" value="Unassembled WGS sequence"/>
</dbReference>
<dbReference type="EMBL" id="UZAH01031622">
    <property type="protein sequence ID" value="VDP16738.1"/>
    <property type="molecule type" value="Genomic_DNA"/>
</dbReference>
<evidence type="ECO:0000256" key="5">
    <source>
        <dbReference type="ARBA" id="ARBA00078118"/>
    </source>
</evidence>
<dbReference type="InterPro" id="IPR036249">
    <property type="entry name" value="Thioredoxin-like_sf"/>
</dbReference>
<evidence type="ECO:0000313" key="9">
    <source>
        <dbReference type="WBParaSite" id="HPBE_0001980001-mRNA-1"/>
    </source>
</evidence>
<dbReference type="Gene3D" id="1.20.1050.10">
    <property type="match status" value="1"/>
</dbReference>
<evidence type="ECO:0000259" key="6">
    <source>
        <dbReference type="PROSITE" id="PS50404"/>
    </source>
</evidence>
<dbReference type="InterPro" id="IPR004045">
    <property type="entry name" value="Glutathione_S-Trfase_N"/>
</dbReference>
<dbReference type="OrthoDB" id="414243at2759"/>
<gene>
    <name evidence="7" type="ORF">HPBE_LOCUS19799</name>
</gene>
<dbReference type="CDD" id="cd03192">
    <property type="entry name" value="GST_C_Sigma_like"/>
    <property type="match status" value="1"/>
</dbReference>
<evidence type="ECO:0000313" key="8">
    <source>
        <dbReference type="Proteomes" id="UP000050761"/>
    </source>
</evidence>
<dbReference type="PANTHER" id="PTHR11571:SF224">
    <property type="entry name" value="HEMATOPOIETIC PROSTAGLANDIN D SYNTHASE"/>
    <property type="match status" value="1"/>
</dbReference>
<evidence type="ECO:0000256" key="1">
    <source>
        <dbReference type="ARBA" id="ARBA00012452"/>
    </source>
</evidence>
<evidence type="ECO:0000256" key="4">
    <source>
        <dbReference type="ARBA" id="ARBA00047960"/>
    </source>
</evidence>
<dbReference type="WBParaSite" id="HPBE_0001980001-mRNA-1">
    <property type="protein sequence ID" value="HPBE_0001980001-mRNA-1"/>
    <property type="gene ID" value="HPBE_0001980001"/>
</dbReference>
<dbReference type="GO" id="GO:0005737">
    <property type="term" value="C:cytoplasm"/>
    <property type="evidence" value="ECO:0007669"/>
    <property type="project" value="UniProtKB-ARBA"/>
</dbReference>
<reference evidence="9" key="2">
    <citation type="submission" date="2019-09" db="UniProtKB">
        <authorList>
            <consortium name="WormBaseParasite"/>
        </authorList>
    </citation>
    <scope>IDENTIFICATION</scope>
</reference>
<keyword evidence="8" id="KW-1185">Reference proteome</keyword>
<name>A0A183GCB4_HELPZ</name>
<evidence type="ECO:0000256" key="2">
    <source>
        <dbReference type="ARBA" id="ARBA00022679"/>
    </source>
</evidence>
<dbReference type="EC" id="2.5.1.18" evidence="1"/>
<comment type="similarity">
    <text evidence="3">Belongs to the GST superfamily. Sigma family.</text>
</comment>
<dbReference type="FunFam" id="1.20.1050.10:FF:000031">
    <property type="entry name" value="Glutathione S-Transferase"/>
    <property type="match status" value="1"/>
</dbReference>
<dbReference type="SUPFAM" id="SSF47616">
    <property type="entry name" value="GST C-terminal domain-like"/>
    <property type="match status" value="1"/>
</dbReference>
<evidence type="ECO:0000313" key="7">
    <source>
        <dbReference type="EMBL" id="VDP16738.1"/>
    </source>
</evidence>
<accession>A0A183GCB4</accession>
<keyword evidence="2" id="KW-0808">Transferase</keyword>
<dbReference type="Pfam" id="PF02798">
    <property type="entry name" value="GST_N"/>
    <property type="match status" value="1"/>
</dbReference>
<dbReference type="InterPro" id="IPR050213">
    <property type="entry name" value="GST_superfamily"/>
</dbReference>
<dbReference type="SUPFAM" id="SSF52833">
    <property type="entry name" value="Thioredoxin-like"/>
    <property type="match status" value="1"/>
</dbReference>
<feature type="domain" description="GST N-terminal" evidence="6">
    <location>
        <begin position="1"/>
        <end position="34"/>
    </location>
</feature>
<evidence type="ECO:0000256" key="3">
    <source>
        <dbReference type="ARBA" id="ARBA00038317"/>
    </source>
</evidence>
<dbReference type="PROSITE" id="PS50404">
    <property type="entry name" value="GST_NTER"/>
    <property type="match status" value="1"/>
</dbReference>
<dbReference type="PANTHER" id="PTHR11571">
    <property type="entry name" value="GLUTATHIONE S-TRANSFERASE"/>
    <property type="match status" value="1"/>
</dbReference>
<dbReference type="InterPro" id="IPR036282">
    <property type="entry name" value="Glutathione-S-Trfase_C_sf"/>
</dbReference>
<reference evidence="7 8" key="1">
    <citation type="submission" date="2018-11" db="EMBL/GenBank/DDBJ databases">
        <authorList>
            <consortium name="Pathogen Informatics"/>
        </authorList>
    </citation>
    <scope>NUCLEOTIDE SEQUENCE [LARGE SCALE GENOMIC DNA]</scope>
</reference>
<dbReference type="AlphaFoldDB" id="A0A183GCB4"/>
<sequence length="110" mass="12587">MPFGQMPVLEFDGKTLCQSHAIARYLARKFGYAGISEFDKAVVDSIMDQSKDFLTEIRPYFRALLGVEKGDPEELVKEVMLPARDRFFPLITKFLKNNKSGECVLPRVRI</sequence>
<dbReference type="GO" id="GO:0004364">
    <property type="term" value="F:glutathione transferase activity"/>
    <property type="evidence" value="ECO:0007669"/>
    <property type="project" value="UniProtKB-EC"/>
</dbReference>
<accession>A0A3P8C6K2</accession>
<comment type="catalytic activity">
    <reaction evidence="4">
        <text>RX + glutathione = an S-substituted glutathione + a halide anion + H(+)</text>
        <dbReference type="Rhea" id="RHEA:16437"/>
        <dbReference type="ChEBI" id="CHEBI:15378"/>
        <dbReference type="ChEBI" id="CHEBI:16042"/>
        <dbReference type="ChEBI" id="CHEBI:17792"/>
        <dbReference type="ChEBI" id="CHEBI:57925"/>
        <dbReference type="ChEBI" id="CHEBI:90779"/>
        <dbReference type="EC" id="2.5.1.18"/>
    </reaction>
</comment>